<gene>
    <name evidence="1" type="ORF">VIA_002180</name>
</gene>
<accession>A0ABM9YVV5</accession>
<sequence>MASLLLVLVSIMKKHLLALILLTPLTATASGLHLSPEVKIGPYLGAGIQVGMTDVLDLDAVFFSYNRTAYQSSVYDEAIDSFRIGGQKMLGASKTHGFQAEVGYAKYDGTKDLFSPTRYKADGISIGGAYVFQATENLALRGGVDFNLFGWGNTHIPYDISPTFNLGVILNL</sequence>
<protein>
    <recommendedName>
        <fullName evidence="3">Outer membrane protein beta-barrel domain-containing protein</fullName>
    </recommendedName>
</protein>
<organism evidence="1 2">
    <name type="scientific">Vibrio orientalis CIP 102891 = ATCC 33934</name>
    <dbReference type="NCBI Taxonomy" id="675816"/>
    <lineage>
        <taxon>Bacteria</taxon>
        <taxon>Pseudomonadati</taxon>
        <taxon>Pseudomonadota</taxon>
        <taxon>Gammaproteobacteria</taxon>
        <taxon>Vibrionales</taxon>
        <taxon>Vibrionaceae</taxon>
        <taxon>Vibrio</taxon>
        <taxon>Vibrio oreintalis group</taxon>
    </lineage>
</organism>
<comment type="caution">
    <text evidence="1">The sequence shown here is derived from an EMBL/GenBank/DDBJ whole genome shotgun (WGS) entry which is preliminary data.</text>
</comment>
<reference evidence="1 2" key="1">
    <citation type="submission" date="2009-10" db="EMBL/GenBank/DDBJ databases">
        <authorList>
            <consortium name="Los Alamos National Laboratory (LANL)"/>
            <consortium name="National Microbial Pathogen Data Resource (NMPDR)"/>
            <person name="Munk A.C."/>
            <person name="Chertkov O."/>
            <person name="Tapia R."/>
            <person name="Green L."/>
            <person name="Rogers Y."/>
            <person name="Detter J.C."/>
            <person name="Bruce D."/>
            <person name="Brettin T.S."/>
            <person name="Colwell R.R."/>
            <person name="Huq A."/>
            <person name="Grim C.J."/>
            <person name="Hasan N.A."/>
            <person name="Bartels D."/>
            <person name="Vonstein V."/>
        </authorList>
    </citation>
    <scope>NUCLEOTIDE SEQUENCE [LARGE SCALE GENOMIC DNA]</scope>
    <source>
        <strain evidence="1 2">CIP 102891</strain>
    </source>
</reference>
<dbReference type="EMBL" id="ACZV01000005">
    <property type="protein sequence ID" value="EEX91538.1"/>
    <property type="molecule type" value="Genomic_DNA"/>
</dbReference>
<name>A0ABM9YVV5_VIBOR</name>
<dbReference type="Proteomes" id="UP000003515">
    <property type="component" value="Unassembled WGS sequence"/>
</dbReference>
<evidence type="ECO:0008006" key="3">
    <source>
        <dbReference type="Google" id="ProtNLM"/>
    </source>
</evidence>
<proteinExistence type="predicted"/>
<evidence type="ECO:0000313" key="2">
    <source>
        <dbReference type="Proteomes" id="UP000003515"/>
    </source>
</evidence>
<keyword evidence="2" id="KW-1185">Reference proteome</keyword>
<evidence type="ECO:0000313" key="1">
    <source>
        <dbReference type="EMBL" id="EEX91538.1"/>
    </source>
</evidence>